<dbReference type="InterPro" id="IPR024520">
    <property type="entry name" value="DUF3558"/>
</dbReference>
<dbReference type="AlphaFoldDB" id="A0A5M7BQ01"/>
<dbReference type="Pfam" id="PF12079">
    <property type="entry name" value="DUF3558"/>
    <property type="match status" value="1"/>
</dbReference>
<comment type="caution">
    <text evidence="2">The sequence shown here is derived from an EMBL/GenBank/DDBJ whole genome shotgun (WGS) entry which is preliminary data.</text>
</comment>
<proteinExistence type="predicted"/>
<organism evidence="2 3">
    <name type="scientific">Saccharopolyspora hirsuta</name>
    <dbReference type="NCBI Taxonomy" id="1837"/>
    <lineage>
        <taxon>Bacteria</taxon>
        <taxon>Bacillati</taxon>
        <taxon>Actinomycetota</taxon>
        <taxon>Actinomycetes</taxon>
        <taxon>Pseudonocardiales</taxon>
        <taxon>Pseudonocardiaceae</taxon>
        <taxon>Saccharopolyspora</taxon>
    </lineage>
</organism>
<reference evidence="2 3" key="1">
    <citation type="submission" date="2019-09" db="EMBL/GenBank/DDBJ databases">
        <title>Draft genome sequence of the thermophilic Saccharopolyspora hirsuta VKM Ac-666T.</title>
        <authorList>
            <person name="Lobastova T.G."/>
            <person name="Fokina V."/>
            <person name="Bragin E.Y."/>
            <person name="Shtratnikova V.Y."/>
            <person name="Starodumova I.P."/>
            <person name="Tarlachkov S.V."/>
            <person name="Donova M.V."/>
        </authorList>
    </citation>
    <scope>NUCLEOTIDE SEQUENCE [LARGE SCALE GENOMIC DNA]</scope>
    <source>
        <strain evidence="2 3">VKM Ac-666</strain>
    </source>
</reference>
<evidence type="ECO:0000256" key="1">
    <source>
        <dbReference type="SAM" id="MobiDB-lite"/>
    </source>
</evidence>
<feature type="region of interest" description="Disordered" evidence="1">
    <location>
        <begin position="49"/>
        <end position="109"/>
    </location>
</feature>
<evidence type="ECO:0000313" key="3">
    <source>
        <dbReference type="Proteomes" id="UP000323946"/>
    </source>
</evidence>
<accession>A0A5M7BQ01</accession>
<feature type="compositionally biased region" description="Basic and acidic residues" evidence="1">
    <location>
        <begin position="80"/>
        <end position="94"/>
    </location>
</feature>
<dbReference type="OrthoDB" id="3692850at2"/>
<gene>
    <name evidence="2" type="ORF">F1721_18880</name>
</gene>
<dbReference type="Proteomes" id="UP000323946">
    <property type="component" value="Unassembled WGS sequence"/>
</dbReference>
<sequence length="203" mass="20923">MCQFRGVWQGSLALIRCGRRPATPRRRKLREGLAAGVIAAGLLLAGCSSGATPTDQPDAPNRAAPPKSLSTSDPCALLTEDQRKTLSLDQEPKPTDQNGKQGCEYGSGTPGGPGWSAFAAVDGTTTYQQFAEANRGAQQLDIAGYPTAKVNDTTGCTLVVDAADTGTLRVSALVRPGAPIEVGGSCDAATKVVEEALKTLPPA</sequence>
<evidence type="ECO:0000313" key="2">
    <source>
        <dbReference type="EMBL" id="KAA5831889.1"/>
    </source>
</evidence>
<keyword evidence="3" id="KW-1185">Reference proteome</keyword>
<dbReference type="EMBL" id="VWPH01000008">
    <property type="protein sequence ID" value="KAA5831889.1"/>
    <property type="molecule type" value="Genomic_DNA"/>
</dbReference>
<protein>
    <submittedName>
        <fullName evidence="2">DUF3558 domain-containing protein</fullName>
    </submittedName>
</protein>
<name>A0A5M7BQ01_SACHI</name>